<accession>A0ABN0XDX6</accession>
<dbReference type="RefSeq" id="WP_252805940.1">
    <property type="nucleotide sequence ID" value="NZ_BAAABM010000054.1"/>
</dbReference>
<reference evidence="2 3" key="1">
    <citation type="journal article" date="2019" name="Int. J. Syst. Evol. Microbiol.">
        <title>The Global Catalogue of Microorganisms (GCM) 10K type strain sequencing project: providing services to taxonomists for standard genome sequencing and annotation.</title>
        <authorList>
            <consortium name="The Broad Institute Genomics Platform"/>
            <consortium name="The Broad Institute Genome Sequencing Center for Infectious Disease"/>
            <person name="Wu L."/>
            <person name="Ma J."/>
        </authorList>
    </citation>
    <scope>NUCLEOTIDE SEQUENCE [LARGE SCALE GENOMIC DNA]</scope>
    <source>
        <strain evidence="2 3">JCM 3146</strain>
    </source>
</reference>
<organism evidence="2 3">
    <name type="scientific">Actinoallomurus spadix</name>
    <dbReference type="NCBI Taxonomy" id="79912"/>
    <lineage>
        <taxon>Bacteria</taxon>
        <taxon>Bacillati</taxon>
        <taxon>Actinomycetota</taxon>
        <taxon>Actinomycetes</taxon>
        <taxon>Streptosporangiales</taxon>
        <taxon>Thermomonosporaceae</taxon>
        <taxon>Actinoallomurus</taxon>
    </lineage>
</organism>
<comment type="caution">
    <text evidence="2">The sequence shown here is derived from an EMBL/GenBank/DDBJ whole genome shotgun (WGS) entry which is preliminary data.</text>
</comment>
<evidence type="ECO:0000313" key="2">
    <source>
        <dbReference type="EMBL" id="GAA0361221.1"/>
    </source>
</evidence>
<evidence type="ECO:0000256" key="1">
    <source>
        <dbReference type="SAM" id="MobiDB-lite"/>
    </source>
</evidence>
<protein>
    <submittedName>
        <fullName evidence="2">Uncharacterized protein</fullName>
    </submittedName>
</protein>
<keyword evidence="3" id="KW-1185">Reference proteome</keyword>
<evidence type="ECO:0000313" key="3">
    <source>
        <dbReference type="Proteomes" id="UP001501822"/>
    </source>
</evidence>
<name>A0ABN0XDX6_9ACTN</name>
<gene>
    <name evidence="2" type="ORF">GCM10010151_58900</name>
</gene>
<sequence length="51" mass="6030">MATDDDLRLASRRPITPDRPLPRTLNPFDLRFDVRRRSAERSLNDRVKPPE</sequence>
<dbReference type="Proteomes" id="UP001501822">
    <property type="component" value="Unassembled WGS sequence"/>
</dbReference>
<dbReference type="EMBL" id="BAAABM010000054">
    <property type="protein sequence ID" value="GAA0361221.1"/>
    <property type="molecule type" value="Genomic_DNA"/>
</dbReference>
<feature type="region of interest" description="Disordered" evidence="1">
    <location>
        <begin position="1"/>
        <end position="26"/>
    </location>
</feature>
<proteinExistence type="predicted"/>